<protein>
    <submittedName>
        <fullName evidence="1">Methyltransferase type 12</fullName>
    </submittedName>
</protein>
<dbReference type="GO" id="GO:0032259">
    <property type="term" value="P:methylation"/>
    <property type="evidence" value="ECO:0007669"/>
    <property type="project" value="UniProtKB-KW"/>
</dbReference>
<reference evidence="1 2" key="1">
    <citation type="journal article" date="2014" name="Int. J. Syst. Evol. Microbiol.">
        <title>Nocardia vulneris sp. nov., isolated from wounds of human patients in North America.</title>
        <authorList>
            <person name="Lasker B.A."/>
            <person name="Bell M."/>
            <person name="Klenk H.P."/>
            <person name="Sproer C."/>
            <person name="Schumann C."/>
            <person name="Schumann P."/>
            <person name="Brown J.M."/>
        </authorList>
    </citation>
    <scope>NUCLEOTIDE SEQUENCE [LARGE SCALE GENOMIC DNA]</scope>
    <source>
        <strain evidence="1 2">W9851</strain>
    </source>
</reference>
<dbReference type="CDD" id="cd02440">
    <property type="entry name" value="AdoMet_MTases"/>
    <property type="match status" value="1"/>
</dbReference>
<dbReference type="EMBL" id="JNFP01000038">
    <property type="protein sequence ID" value="KIA61935.1"/>
    <property type="molecule type" value="Genomic_DNA"/>
</dbReference>
<dbReference type="InterPro" id="IPR029063">
    <property type="entry name" value="SAM-dependent_MTases_sf"/>
</dbReference>
<name>A0ABR4Z9C4_9NOCA</name>
<accession>A0ABR4Z9C4</accession>
<dbReference type="GO" id="GO:0008168">
    <property type="term" value="F:methyltransferase activity"/>
    <property type="evidence" value="ECO:0007669"/>
    <property type="project" value="UniProtKB-KW"/>
</dbReference>
<comment type="caution">
    <text evidence="1">The sequence shown here is derived from an EMBL/GenBank/DDBJ whole genome shotgun (WGS) entry which is preliminary data.</text>
</comment>
<organism evidence="1 2">
    <name type="scientific">Nocardia vulneris</name>
    <dbReference type="NCBI Taxonomy" id="1141657"/>
    <lineage>
        <taxon>Bacteria</taxon>
        <taxon>Bacillati</taxon>
        <taxon>Actinomycetota</taxon>
        <taxon>Actinomycetes</taxon>
        <taxon>Mycobacteriales</taxon>
        <taxon>Nocardiaceae</taxon>
        <taxon>Nocardia</taxon>
    </lineage>
</organism>
<dbReference type="Pfam" id="PF13489">
    <property type="entry name" value="Methyltransf_23"/>
    <property type="match status" value="1"/>
</dbReference>
<dbReference type="RefSeq" id="WP_043676520.1">
    <property type="nucleotide sequence ID" value="NZ_BDCI01000015.1"/>
</dbReference>
<keyword evidence="1" id="KW-0489">Methyltransferase</keyword>
<dbReference type="Proteomes" id="UP000031364">
    <property type="component" value="Unassembled WGS sequence"/>
</dbReference>
<evidence type="ECO:0000313" key="1">
    <source>
        <dbReference type="EMBL" id="KIA61935.1"/>
    </source>
</evidence>
<keyword evidence="2" id="KW-1185">Reference proteome</keyword>
<dbReference type="Gene3D" id="3.40.50.150">
    <property type="entry name" value="Vaccinia Virus protein VP39"/>
    <property type="match status" value="1"/>
</dbReference>
<dbReference type="SUPFAM" id="SSF53335">
    <property type="entry name" value="S-adenosyl-L-methionine-dependent methyltransferases"/>
    <property type="match status" value="1"/>
</dbReference>
<gene>
    <name evidence="1" type="ORF">FG87_28065</name>
</gene>
<evidence type="ECO:0000313" key="2">
    <source>
        <dbReference type="Proteomes" id="UP000031364"/>
    </source>
</evidence>
<proteinExistence type="predicted"/>
<keyword evidence="1" id="KW-0808">Transferase</keyword>
<sequence>MSGFELDVFDRALAGEKCWVRDADGVRHRLPMARWLGLSGTDRRADLALTSRCDGPTVDLGCGPGRLVAALLQRGVLALGVDISPTAVAITRFRGAPALRRDLFGPLPGAGRWAYALLADGNIGIGGDPERILTRTASLLRPGGIAVVEFGRPGTGSAIRQLRVESRTHVGCWFPWATVSIDHAADLARGSGFRVIDTAEVGGRHIAWLRSRRASRTAMPARSVRAGASEVA</sequence>